<feature type="chain" id="PRO_5041266734" evidence="2">
    <location>
        <begin position="20"/>
        <end position="905"/>
    </location>
</feature>
<feature type="signal peptide" evidence="2">
    <location>
        <begin position="1"/>
        <end position="19"/>
    </location>
</feature>
<name>A0AA39HET3_9BILA</name>
<evidence type="ECO:0000256" key="1">
    <source>
        <dbReference type="SAM" id="MobiDB-lite"/>
    </source>
</evidence>
<keyword evidence="2" id="KW-0732">Signal</keyword>
<dbReference type="Proteomes" id="UP001175271">
    <property type="component" value="Unassembled WGS sequence"/>
</dbReference>
<organism evidence="3 4">
    <name type="scientific">Steinernema hermaphroditum</name>
    <dbReference type="NCBI Taxonomy" id="289476"/>
    <lineage>
        <taxon>Eukaryota</taxon>
        <taxon>Metazoa</taxon>
        <taxon>Ecdysozoa</taxon>
        <taxon>Nematoda</taxon>
        <taxon>Chromadorea</taxon>
        <taxon>Rhabditida</taxon>
        <taxon>Tylenchina</taxon>
        <taxon>Panagrolaimomorpha</taxon>
        <taxon>Strongyloidoidea</taxon>
        <taxon>Steinernematidae</taxon>
        <taxon>Steinernema</taxon>
    </lineage>
</organism>
<gene>
    <name evidence="3" type="ORF">QR680_016944</name>
</gene>
<feature type="compositionally biased region" description="Low complexity" evidence="1">
    <location>
        <begin position="72"/>
        <end position="118"/>
    </location>
</feature>
<dbReference type="EMBL" id="JAUCMV010000004">
    <property type="protein sequence ID" value="KAK0403483.1"/>
    <property type="molecule type" value="Genomic_DNA"/>
</dbReference>
<feature type="region of interest" description="Disordered" evidence="1">
    <location>
        <begin position="64"/>
        <end position="119"/>
    </location>
</feature>
<comment type="caution">
    <text evidence="3">The sequence shown here is derived from an EMBL/GenBank/DDBJ whole genome shotgun (WGS) entry which is preliminary data.</text>
</comment>
<evidence type="ECO:0000313" key="3">
    <source>
        <dbReference type="EMBL" id="KAK0403483.1"/>
    </source>
</evidence>
<evidence type="ECO:0000313" key="4">
    <source>
        <dbReference type="Proteomes" id="UP001175271"/>
    </source>
</evidence>
<proteinExistence type="predicted"/>
<accession>A0AA39HET3</accession>
<reference evidence="3" key="1">
    <citation type="submission" date="2023-06" db="EMBL/GenBank/DDBJ databases">
        <title>Genomic analysis of the entomopathogenic nematode Steinernema hermaphroditum.</title>
        <authorList>
            <person name="Schwarz E.M."/>
            <person name="Heppert J.K."/>
            <person name="Baniya A."/>
            <person name="Schwartz H.T."/>
            <person name="Tan C.-H."/>
            <person name="Antoshechkin I."/>
            <person name="Sternberg P.W."/>
            <person name="Goodrich-Blair H."/>
            <person name="Dillman A.R."/>
        </authorList>
    </citation>
    <scope>NUCLEOTIDE SEQUENCE</scope>
    <source>
        <strain evidence="3">PS9179</strain>
        <tissue evidence="3">Whole animal</tissue>
    </source>
</reference>
<evidence type="ECO:0000256" key="2">
    <source>
        <dbReference type="SAM" id="SignalP"/>
    </source>
</evidence>
<sequence length="905" mass="100253">MNLSSIIFLLLFFSVFCNSLQNATFPSSEGVDEFGANDMAIGNLDLSMILTAYEANDTTGADPLFPIFGENTTSVPSPSQSVSSPPPSSTSITTSSLPSTSSPTPSAPSSVTPESSTSNATNSVLYKSLPVLPSFPPPSSTTTGISDSSSTPALPSSVFQESLVATTKDSGRTCPLYNQAVPEMSFCLYLIDATDSAFHVIPPSSYFSFFWPKLVQMVSPVCGESVSSYGFSYFFIDQKSPPRDVLYFCCPKIDCGGWSRDDLDEAILHTAAVFPDVTWDDRLALTAQKGCIDTDGFLQKSFPNSETCIFHANAKSMTAGPLQVGQFASRWDDEGNSILREKLQDQNECFSLKRNDRSSHCWLRMAVDDFEVMCCCYGNVADCATVARSLTHVSTAFLFYGAIIEGRPRIRPPANEVFGAHTFHCAMMRVAEGHNGSYSLEGTRGEVQYIGGSTCGVVFTMSPDHNDSARFSMEFRAGSFNSFCFHITNSAPIYIEPSCPFDVAPGVHVRILYCCQGHYCNHPKLRFPQLDLLSSVEGTRFLTPKQCPVTYPELMALFVVTDETGLLCEIHFDPAKNQTVSLIENVNMMPVAEGAKEEFSFRTTESVEVNATCYLHTIRFVLSSDCPHHQTYEPVDSPIREIFTCAYFVPDLKSETFEVEVDMAEMYAKFQHKYECTAFNGYLRAYSSGDVDAEASHSRVCYFKLGYSGHLTVQAGSVIIDSEDVEQDYLYELYLEHFVSQRRPDGVLVTFDKRANAVYFLCTSSENYCNFNEAATDLASRVLMVNFKRSEMDFGWTCQDRECEVDLGCFRVESLSSSSTKPEAGCISEIPRVVRQKPQLGFLLSCYAAEPDLGCSAAVGEGSKEVLVFCCCRFACQEEIYDNRKFWAMARESTERMVTIHREEE</sequence>
<dbReference type="AlphaFoldDB" id="A0AA39HET3"/>
<keyword evidence="4" id="KW-1185">Reference proteome</keyword>
<protein>
    <submittedName>
        <fullName evidence="3">Uncharacterized protein</fullName>
    </submittedName>
</protein>